<sequence length="355" mass="37870">MNATVANSEKAKALQAALAQIEKQFGKGTIMRLGEEELTQDIQVVSTGSLGLDVALGVGGLPKGRVIEIYGPESSGKTTLTLQVIAEMQKLGGTCAFVDAEHALDVQYAGKLGVDVKELLISQPDTGEQALEVVDSLVRSGAVDLVVVDSVAALTPKAEIEGDMGDSLPGLQARLMSQALRKLTATIKKTNCMVIFINQIRMKIGVMFGSPETTTGGNALKFYASVRLDIRRTGSIKKGDEVLGNETKVKVVKNKVAPPFKTAQFDIMFGSGISREGEIIDMGVAGRIVEKAGAWYSYGGEKIGQGRDNAKEFLKENPELAREIENKVRANLGVVSTALIERPDGVDEDGVMLDE</sequence>
<evidence type="ECO:0000313" key="16">
    <source>
        <dbReference type="EMBL" id="THJ35240.1"/>
    </source>
</evidence>
<dbReference type="GO" id="GO:0005524">
    <property type="term" value="F:ATP binding"/>
    <property type="evidence" value="ECO:0007669"/>
    <property type="project" value="UniProtKB-UniRule"/>
</dbReference>
<dbReference type="InterPro" id="IPR049261">
    <property type="entry name" value="RecA-like_C"/>
</dbReference>
<name>A0A4S5BRN2_9BURK</name>
<dbReference type="InterPro" id="IPR023400">
    <property type="entry name" value="RecA_C_sf"/>
</dbReference>
<dbReference type="Pfam" id="PF00154">
    <property type="entry name" value="RecA_N"/>
    <property type="match status" value="1"/>
</dbReference>
<dbReference type="GO" id="GO:0006310">
    <property type="term" value="P:DNA recombination"/>
    <property type="evidence" value="ECO:0007669"/>
    <property type="project" value="UniProtKB-UniRule"/>
</dbReference>
<dbReference type="SUPFAM" id="SSF54752">
    <property type="entry name" value="RecA protein, C-terminal domain"/>
    <property type="match status" value="1"/>
</dbReference>
<dbReference type="InterPro" id="IPR020587">
    <property type="entry name" value="RecA_monomer-monomer_interface"/>
</dbReference>
<dbReference type="InterPro" id="IPR020588">
    <property type="entry name" value="RecA_ATP-bd"/>
</dbReference>
<evidence type="ECO:0000256" key="8">
    <source>
        <dbReference type="ARBA" id="ARBA00023204"/>
    </source>
</evidence>
<dbReference type="AlphaFoldDB" id="A0A4S5BRN2"/>
<dbReference type="PROSITE" id="PS00321">
    <property type="entry name" value="RECA_1"/>
    <property type="match status" value="1"/>
</dbReference>
<keyword evidence="8 12" id="KW-0234">DNA repair</keyword>
<keyword evidence="4 12" id="KW-0227">DNA damage</keyword>
<dbReference type="GO" id="GO:0003697">
    <property type="term" value="F:single-stranded DNA binding"/>
    <property type="evidence" value="ECO:0007669"/>
    <property type="project" value="UniProtKB-UniRule"/>
</dbReference>
<evidence type="ECO:0000256" key="11">
    <source>
        <dbReference type="ARBA" id="ARBA00033319"/>
    </source>
</evidence>
<dbReference type="PROSITE" id="PS50163">
    <property type="entry name" value="RECA_3"/>
    <property type="match status" value="1"/>
</dbReference>
<dbReference type="PROSITE" id="PS50162">
    <property type="entry name" value="RECA_2"/>
    <property type="match status" value="1"/>
</dbReference>
<dbReference type="HAMAP" id="MF_00268">
    <property type="entry name" value="RecA"/>
    <property type="match status" value="1"/>
</dbReference>
<dbReference type="EMBL" id="SSWX01000004">
    <property type="protein sequence ID" value="THJ35240.1"/>
    <property type="molecule type" value="Genomic_DNA"/>
</dbReference>
<dbReference type="PRINTS" id="PR00142">
    <property type="entry name" value="RECA"/>
</dbReference>
<dbReference type="InterPro" id="IPR003593">
    <property type="entry name" value="AAA+_ATPase"/>
</dbReference>
<dbReference type="GO" id="GO:0005829">
    <property type="term" value="C:cytosol"/>
    <property type="evidence" value="ECO:0007669"/>
    <property type="project" value="TreeGrafter"/>
</dbReference>
<keyword evidence="3 12" id="KW-0547">Nucleotide-binding</keyword>
<dbReference type="Pfam" id="PF21096">
    <property type="entry name" value="RecA_C"/>
    <property type="match status" value="1"/>
</dbReference>
<evidence type="ECO:0000256" key="4">
    <source>
        <dbReference type="ARBA" id="ARBA00022763"/>
    </source>
</evidence>
<organism evidence="16 17">
    <name type="scientific">Lampropedia aestuarii</name>
    <dbReference type="NCBI Taxonomy" id="2562762"/>
    <lineage>
        <taxon>Bacteria</taxon>
        <taxon>Pseudomonadati</taxon>
        <taxon>Pseudomonadota</taxon>
        <taxon>Betaproteobacteria</taxon>
        <taxon>Burkholderiales</taxon>
        <taxon>Comamonadaceae</taxon>
        <taxon>Lampropedia</taxon>
    </lineage>
</organism>
<dbReference type="RefSeq" id="WP_136405437.1">
    <property type="nucleotide sequence ID" value="NZ_SSWX01000004.1"/>
</dbReference>
<comment type="subcellular location">
    <subcellularLocation>
        <location evidence="12">Cytoplasm</location>
    </subcellularLocation>
</comment>
<comment type="function">
    <text evidence="10 12">Can catalyze the hydrolysis of ATP in the presence of single-stranded DNA, the ATP-dependent uptake of single-stranded DNA by duplex DNA, and the ATP-dependent hybridization of homologous single-stranded DNAs. It interacts with LexA causing its activation and leading to its autocatalytic cleavage.</text>
</comment>
<keyword evidence="5 12" id="KW-0067">ATP-binding</keyword>
<dbReference type="PANTHER" id="PTHR45900:SF1">
    <property type="entry name" value="MITOCHONDRIAL DNA REPAIR PROTEIN RECA HOMOLOG-RELATED"/>
    <property type="match status" value="1"/>
</dbReference>
<evidence type="ECO:0000256" key="1">
    <source>
        <dbReference type="ARBA" id="ARBA00009391"/>
    </source>
</evidence>
<proteinExistence type="inferred from homology"/>
<gene>
    <name evidence="12 16" type="primary">recA</name>
    <name evidence="16" type="ORF">E8K88_04385</name>
</gene>
<comment type="caution">
    <text evidence="16">The sequence shown here is derived from an EMBL/GenBank/DDBJ whole genome shotgun (WGS) entry which is preliminary data.</text>
</comment>
<evidence type="ECO:0000256" key="2">
    <source>
        <dbReference type="ARBA" id="ARBA00015553"/>
    </source>
</evidence>
<reference evidence="16 17" key="1">
    <citation type="submission" date="2019-04" db="EMBL/GenBank/DDBJ databases">
        <title>Lampropedia sp YIM MLB12 draf genome.</title>
        <authorList>
            <person name="Wang Y.-X."/>
        </authorList>
    </citation>
    <scope>NUCLEOTIDE SEQUENCE [LARGE SCALE GENOMIC DNA]</scope>
    <source>
        <strain evidence="16 17">YIM MLB12</strain>
    </source>
</reference>
<evidence type="ECO:0000259" key="15">
    <source>
        <dbReference type="PROSITE" id="PS50163"/>
    </source>
</evidence>
<feature type="domain" description="RecA family profile 2" evidence="15">
    <location>
        <begin position="205"/>
        <end position="278"/>
    </location>
</feature>
<dbReference type="PANTHER" id="PTHR45900">
    <property type="entry name" value="RECA"/>
    <property type="match status" value="1"/>
</dbReference>
<accession>A0A4S5BRN2</accession>
<dbReference type="GO" id="GO:0003684">
    <property type="term" value="F:damaged DNA binding"/>
    <property type="evidence" value="ECO:0007669"/>
    <property type="project" value="UniProtKB-UniRule"/>
</dbReference>
<dbReference type="SMART" id="SM00382">
    <property type="entry name" value="AAA"/>
    <property type="match status" value="1"/>
</dbReference>
<keyword evidence="9 12" id="KW-0742">SOS response</keyword>
<evidence type="ECO:0000313" key="17">
    <source>
        <dbReference type="Proteomes" id="UP000306236"/>
    </source>
</evidence>
<dbReference type="GO" id="GO:0006281">
    <property type="term" value="P:DNA repair"/>
    <property type="evidence" value="ECO:0007669"/>
    <property type="project" value="UniProtKB-UniRule"/>
</dbReference>
<evidence type="ECO:0000256" key="6">
    <source>
        <dbReference type="ARBA" id="ARBA00023125"/>
    </source>
</evidence>
<dbReference type="InterPro" id="IPR020584">
    <property type="entry name" value="DNA_recomb/repair_RecA_CS"/>
</dbReference>
<evidence type="ECO:0000259" key="14">
    <source>
        <dbReference type="PROSITE" id="PS50162"/>
    </source>
</evidence>
<evidence type="ECO:0000256" key="9">
    <source>
        <dbReference type="ARBA" id="ARBA00023236"/>
    </source>
</evidence>
<dbReference type="NCBIfam" id="TIGR02012">
    <property type="entry name" value="tigrfam_recA"/>
    <property type="match status" value="1"/>
</dbReference>
<dbReference type="InterPro" id="IPR049428">
    <property type="entry name" value="RecA-like_N"/>
</dbReference>
<keyword evidence="7 12" id="KW-0233">DNA recombination</keyword>
<dbReference type="InterPro" id="IPR027417">
    <property type="entry name" value="P-loop_NTPase"/>
</dbReference>
<dbReference type="Gene3D" id="3.40.50.300">
    <property type="entry name" value="P-loop containing nucleotide triphosphate hydrolases"/>
    <property type="match status" value="1"/>
</dbReference>
<evidence type="ECO:0000256" key="10">
    <source>
        <dbReference type="ARBA" id="ARBA00025580"/>
    </source>
</evidence>
<evidence type="ECO:0000256" key="12">
    <source>
        <dbReference type="HAMAP-Rule" id="MF_00268"/>
    </source>
</evidence>
<evidence type="ECO:0000256" key="5">
    <source>
        <dbReference type="ARBA" id="ARBA00022840"/>
    </source>
</evidence>
<keyword evidence="17" id="KW-1185">Reference proteome</keyword>
<dbReference type="OrthoDB" id="9776733at2"/>
<dbReference type="GO" id="GO:0140664">
    <property type="term" value="F:ATP-dependent DNA damage sensor activity"/>
    <property type="evidence" value="ECO:0007669"/>
    <property type="project" value="InterPro"/>
</dbReference>
<feature type="binding site" evidence="12">
    <location>
        <begin position="71"/>
        <end position="78"/>
    </location>
    <ligand>
        <name>ATP</name>
        <dbReference type="ChEBI" id="CHEBI:30616"/>
    </ligand>
</feature>
<dbReference type="Proteomes" id="UP000306236">
    <property type="component" value="Unassembled WGS sequence"/>
</dbReference>
<dbReference type="InterPro" id="IPR013765">
    <property type="entry name" value="DNA_recomb/repair_RecA"/>
</dbReference>
<dbReference type="FunFam" id="3.40.50.300:FF:000087">
    <property type="entry name" value="Recombinase RecA"/>
    <property type="match status" value="1"/>
</dbReference>
<dbReference type="CDD" id="cd00983">
    <property type="entry name" value="RecA"/>
    <property type="match status" value="1"/>
</dbReference>
<dbReference type="SUPFAM" id="SSF52540">
    <property type="entry name" value="P-loop containing nucleoside triphosphate hydrolases"/>
    <property type="match status" value="1"/>
</dbReference>
<keyword evidence="6 12" id="KW-0238">DNA-binding</keyword>
<protein>
    <recommendedName>
        <fullName evidence="2 12">Protein RecA</fullName>
    </recommendedName>
    <alternativeName>
        <fullName evidence="11 12">Recombinase A</fullName>
    </alternativeName>
</protein>
<evidence type="ECO:0000256" key="13">
    <source>
        <dbReference type="RuleBase" id="RU004527"/>
    </source>
</evidence>
<dbReference type="GO" id="GO:0009432">
    <property type="term" value="P:SOS response"/>
    <property type="evidence" value="ECO:0007669"/>
    <property type="project" value="UniProtKB-UniRule"/>
</dbReference>
<evidence type="ECO:0000256" key="7">
    <source>
        <dbReference type="ARBA" id="ARBA00023172"/>
    </source>
</evidence>
<keyword evidence="12" id="KW-0963">Cytoplasm</keyword>
<evidence type="ECO:0000256" key="3">
    <source>
        <dbReference type="ARBA" id="ARBA00022741"/>
    </source>
</evidence>
<feature type="domain" description="RecA family profile 1" evidence="14">
    <location>
        <begin position="41"/>
        <end position="200"/>
    </location>
</feature>
<comment type="similarity">
    <text evidence="1 12 13">Belongs to the RecA family.</text>
</comment>